<keyword evidence="5" id="KW-0862">Zinc</keyword>
<sequence length="399" mass="44307">MTNCDTVMGQLNAIMEALSKSAVVEISKLFNDIIVVLRLEISESQRENQELKRKLMGIQRDMKTEPADLEQGPPLIKEERCEEDWGGSDPPTQQGSCPERGGAEDLGCSHWMSRPADAPPVGGARELSEDEELGGDTSTEDSHSQGGAGYSLAPPSASVKQEALGVPGWGEGLEAGRPEEAGLQGGAVSAQELRPHRCEHCEERFARPGELRAHERTHTERSGLSCTHCGKTFARRYYLRIHQRYHTGEQLLPCAQCDMSFACRHHLRQHQKCHSGEKPFSCPTCGKDFSRKYNLKEHQKIHTGERPHGCTACGKSFKQLSTLKTHQRSHNGETFSCVCGKSFNRKYVLKVHQRIHTGERPYSCSGCGKSFTQPCVLRSHMRTHCGGNRPAAFRNTCLI</sequence>
<dbReference type="PANTHER" id="PTHR16515">
    <property type="entry name" value="PR DOMAIN ZINC FINGER PROTEIN"/>
    <property type="match status" value="1"/>
</dbReference>
<evidence type="ECO:0000256" key="8">
    <source>
        <dbReference type="SAM" id="Coils"/>
    </source>
</evidence>
<evidence type="ECO:0000256" key="2">
    <source>
        <dbReference type="ARBA" id="ARBA00022723"/>
    </source>
</evidence>
<protein>
    <recommendedName>
        <fullName evidence="10">C2H2-type domain-containing protein</fullName>
    </recommendedName>
</protein>
<name>A0A9Q1I775_CONCO</name>
<evidence type="ECO:0000256" key="5">
    <source>
        <dbReference type="ARBA" id="ARBA00022833"/>
    </source>
</evidence>
<dbReference type="GO" id="GO:0008270">
    <property type="term" value="F:zinc ion binding"/>
    <property type="evidence" value="ECO:0007669"/>
    <property type="project" value="UniProtKB-KW"/>
</dbReference>
<keyword evidence="6" id="KW-0539">Nucleus</keyword>
<keyword evidence="8" id="KW-0175">Coiled coil</keyword>
<dbReference type="SUPFAM" id="SSF57667">
    <property type="entry name" value="beta-beta-alpha zinc fingers"/>
    <property type="match status" value="4"/>
</dbReference>
<feature type="domain" description="C2H2-type" evidence="10">
    <location>
        <begin position="224"/>
        <end position="251"/>
    </location>
</feature>
<keyword evidence="12" id="KW-1185">Reference proteome</keyword>
<dbReference type="FunFam" id="3.30.160.60:FF:001325">
    <property type="entry name" value="zinc finger protein 200"/>
    <property type="match status" value="1"/>
</dbReference>
<evidence type="ECO:0000256" key="7">
    <source>
        <dbReference type="PROSITE-ProRule" id="PRU00042"/>
    </source>
</evidence>
<dbReference type="OrthoDB" id="4748970at2759"/>
<gene>
    <name evidence="11" type="ORF">COCON_G00000130</name>
</gene>
<evidence type="ECO:0000256" key="3">
    <source>
        <dbReference type="ARBA" id="ARBA00022737"/>
    </source>
</evidence>
<dbReference type="PROSITE" id="PS00028">
    <property type="entry name" value="ZINC_FINGER_C2H2_1"/>
    <property type="match status" value="6"/>
</dbReference>
<comment type="caution">
    <text evidence="11">The sequence shown here is derived from an EMBL/GenBank/DDBJ whole genome shotgun (WGS) entry which is preliminary data.</text>
</comment>
<feature type="domain" description="C2H2-type" evidence="10">
    <location>
        <begin position="196"/>
        <end position="223"/>
    </location>
</feature>
<dbReference type="InterPro" id="IPR013087">
    <property type="entry name" value="Znf_C2H2_type"/>
</dbReference>
<dbReference type="FunFam" id="3.30.160.60:FF:002343">
    <property type="entry name" value="Zinc finger protein 33A"/>
    <property type="match status" value="1"/>
</dbReference>
<evidence type="ECO:0000259" key="10">
    <source>
        <dbReference type="PROSITE" id="PS50157"/>
    </source>
</evidence>
<evidence type="ECO:0000313" key="11">
    <source>
        <dbReference type="EMBL" id="KAJ8287354.1"/>
    </source>
</evidence>
<dbReference type="FunFam" id="3.30.160.60:FF:001182">
    <property type="entry name" value="Zinc finger, C2H2 type"/>
    <property type="match status" value="1"/>
</dbReference>
<dbReference type="FunFam" id="3.30.160.60:FF:001297">
    <property type="entry name" value="Zinc finger and SCAN domain-containing protein 2"/>
    <property type="match status" value="1"/>
</dbReference>
<dbReference type="AlphaFoldDB" id="A0A9Q1I775"/>
<dbReference type="GO" id="GO:0005634">
    <property type="term" value="C:nucleus"/>
    <property type="evidence" value="ECO:0007669"/>
    <property type="project" value="UniProtKB-SubCell"/>
</dbReference>
<feature type="coiled-coil region" evidence="8">
    <location>
        <begin position="34"/>
        <end position="61"/>
    </location>
</feature>
<dbReference type="Proteomes" id="UP001152803">
    <property type="component" value="Unassembled WGS sequence"/>
</dbReference>
<comment type="subcellular location">
    <subcellularLocation>
        <location evidence="1">Nucleus</location>
    </subcellularLocation>
</comment>
<reference evidence="11" key="1">
    <citation type="journal article" date="2023" name="Science">
        <title>Genome structures resolve the early diversification of teleost fishes.</title>
        <authorList>
            <person name="Parey E."/>
            <person name="Louis A."/>
            <person name="Montfort J."/>
            <person name="Bouchez O."/>
            <person name="Roques C."/>
            <person name="Iampietro C."/>
            <person name="Lluch J."/>
            <person name="Castinel A."/>
            <person name="Donnadieu C."/>
            <person name="Desvignes T."/>
            <person name="Floi Bucao C."/>
            <person name="Jouanno E."/>
            <person name="Wen M."/>
            <person name="Mejri S."/>
            <person name="Dirks R."/>
            <person name="Jansen H."/>
            <person name="Henkel C."/>
            <person name="Chen W.J."/>
            <person name="Zahm M."/>
            <person name="Cabau C."/>
            <person name="Klopp C."/>
            <person name="Thompson A.W."/>
            <person name="Robinson-Rechavi M."/>
            <person name="Braasch I."/>
            <person name="Lecointre G."/>
            <person name="Bobe J."/>
            <person name="Postlethwait J.H."/>
            <person name="Berthelot C."/>
            <person name="Roest Crollius H."/>
            <person name="Guiguen Y."/>
        </authorList>
    </citation>
    <scope>NUCLEOTIDE SEQUENCE</scope>
    <source>
        <strain evidence="11">Concon-B</strain>
    </source>
</reference>
<dbReference type="SMART" id="SM00355">
    <property type="entry name" value="ZnF_C2H2"/>
    <property type="match status" value="7"/>
</dbReference>
<feature type="region of interest" description="Disordered" evidence="9">
    <location>
        <begin position="81"/>
        <end position="189"/>
    </location>
</feature>
<feature type="domain" description="C2H2-type" evidence="10">
    <location>
        <begin position="308"/>
        <end position="335"/>
    </location>
</feature>
<keyword evidence="2" id="KW-0479">Metal-binding</keyword>
<dbReference type="FunFam" id="3.30.160.60:FF:000182">
    <property type="entry name" value="zinc finger protein 366"/>
    <property type="match status" value="1"/>
</dbReference>
<dbReference type="InterPro" id="IPR050331">
    <property type="entry name" value="Zinc_finger"/>
</dbReference>
<dbReference type="EMBL" id="JAFJMO010000001">
    <property type="protein sequence ID" value="KAJ8287354.1"/>
    <property type="molecule type" value="Genomic_DNA"/>
</dbReference>
<dbReference type="FunFam" id="3.30.160.60:FF:000624">
    <property type="entry name" value="zinc finger protein 697"/>
    <property type="match status" value="1"/>
</dbReference>
<feature type="domain" description="C2H2-type" evidence="10">
    <location>
        <begin position="252"/>
        <end position="279"/>
    </location>
</feature>
<proteinExistence type="predicted"/>
<dbReference type="Gene3D" id="3.30.160.60">
    <property type="entry name" value="Classic Zinc Finger"/>
    <property type="match status" value="7"/>
</dbReference>
<evidence type="ECO:0000256" key="4">
    <source>
        <dbReference type="ARBA" id="ARBA00022771"/>
    </source>
</evidence>
<evidence type="ECO:0000256" key="9">
    <source>
        <dbReference type="SAM" id="MobiDB-lite"/>
    </source>
</evidence>
<evidence type="ECO:0000256" key="1">
    <source>
        <dbReference type="ARBA" id="ARBA00004123"/>
    </source>
</evidence>
<accession>A0A9Q1I775</accession>
<dbReference type="PANTHER" id="PTHR16515:SF50">
    <property type="entry name" value="GASTRULA ZINC FINGER PROTEIN XLCGF57.1-LIKE"/>
    <property type="match status" value="1"/>
</dbReference>
<feature type="domain" description="C2H2-type" evidence="10">
    <location>
        <begin position="362"/>
        <end position="389"/>
    </location>
</feature>
<feature type="domain" description="C2H2-type" evidence="10">
    <location>
        <begin position="335"/>
        <end position="361"/>
    </location>
</feature>
<evidence type="ECO:0000313" key="12">
    <source>
        <dbReference type="Proteomes" id="UP001152803"/>
    </source>
</evidence>
<keyword evidence="4 7" id="KW-0863">Zinc-finger</keyword>
<organism evidence="11 12">
    <name type="scientific">Conger conger</name>
    <name type="common">Conger eel</name>
    <name type="synonym">Muraena conger</name>
    <dbReference type="NCBI Taxonomy" id="82655"/>
    <lineage>
        <taxon>Eukaryota</taxon>
        <taxon>Metazoa</taxon>
        <taxon>Chordata</taxon>
        <taxon>Craniata</taxon>
        <taxon>Vertebrata</taxon>
        <taxon>Euteleostomi</taxon>
        <taxon>Actinopterygii</taxon>
        <taxon>Neopterygii</taxon>
        <taxon>Teleostei</taxon>
        <taxon>Anguilliformes</taxon>
        <taxon>Congridae</taxon>
        <taxon>Conger</taxon>
    </lineage>
</organism>
<dbReference type="PROSITE" id="PS50157">
    <property type="entry name" value="ZINC_FINGER_C2H2_2"/>
    <property type="match status" value="7"/>
</dbReference>
<feature type="domain" description="C2H2-type" evidence="10">
    <location>
        <begin position="280"/>
        <end position="307"/>
    </location>
</feature>
<dbReference type="GO" id="GO:0010468">
    <property type="term" value="P:regulation of gene expression"/>
    <property type="evidence" value="ECO:0007669"/>
    <property type="project" value="TreeGrafter"/>
</dbReference>
<keyword evidence="3" id="KW-0677">Repeat</keyword>
<evidence type="ECO:0000256" key="6">
    <source>
        <dbReference type="ARBA" id="ARBA00023242"/>
    </source>
</evidence>
<dbReference type="Pfam" id="PF00096">
    <property type="entry name" value="zf-C2H2"/>
    <property type="match status" value="6"/>
</dbReference>
<dbReference type="InterPro" id="IPR036236">
    <property type="entry name" value="Znf_C2H2_sf"/>
</dbReference>